<reference evidence="1" key="1">
    <citation type="submission" date="2017-05" db="UniProtKB">
        <authorList>
            <consortium name="EnsemblMetazoa"/>
        </authorList>
    </citation>
    <scope>IDENTIFICATION</scope>
</reference>
<dbReference type="EnsemblMetazoa" id="Aqu2.1.11717_001">
    <property type="protein sequence ID" value="Aqu2.1.11717_001"/>
    <property type="gene ID" value="Aqu2.1.11717"/>
</dbReference>
<protein>
    <submittedName>
        <fullName evidence="1">Uncharacterized protein</fullName>
    </submittedName>
</protein>
<accession>A0A1X7TBM5</accession>
<sequence length="110" mass="12646">MVVTETTQLIKFVEQYSISQETNCQGKLKENSIELAGLGEQYHSLLAVLTVLAAMSNLKPHLRGRMVMLLFLRFYKLLQFVPEHLTPYIRKCFTTSLECIQSATVTFWDT</sequence>
<proteinExistence type="predicted"/>
<organism evidence="1">
    <name type="scientific">Amphimedon queenslandica</name>
    <name type="common">Sponge</name>
    <dbReference type="NCBI Taxonomy" id="400682"/>
    <lineage>
        <taxon>Eukaryota</taxon>
        <taxon>Metazoa</taxon>
        <taxon>Porifera</taxon>
        <taxon>Demospongiae</taxon>
        <taxon>Heteroscleromorpha</taxon>
        <taxon>Haplosclerida</taxon>
        <taxon>Niphatidae</taxon>
        <taxon>Amphimedon</taxon>
    </lineage>
</organism>
<dbReference type="AlphaFoldDB" id="A0A1X7TBM5"/>
<evidence type="ECO:0000313" key="1">
    <source>
        <dbReference type="EnsemblMetazoa" id="Aqu2.1.11717_001"/>
    </source>
</evidence>
<dbReference type="InParanoid" id="A0A1X7TBM5"/>
<name>A0A1X7TBM5_AMPQE</name>